<organism evidence="3 4">
    <name type="scientific">Gardnerella vaginalis</name>
    <dbReference type="NCBI Taxonomy" id="2702"/>
    <lineage>
        <taxon>Bacteria</taxon>
        <taxon>Bacillati</taxon>
        <taxon>Actinomycetota</taxon>
        <taxon>Actinomycetes</taxon>
        <taxon>Bifidobacteriales</taxon>
        <taxon>Bifidobacteriaceae</taxon>
        <taxon>Gardnerella</taxon>
    </lineage>
</organism>
<dbReference type="InterPro" id="IPR038390">
    <property type="entry name" value="Metal_Tscrpt_repr_sf"/>
</dbReference>
<reference evidence="3 4" key="1">
    <citation type="submission" date="2016-10" db="EMBL/GenBank/DDBJ databases">
        <authorList>
            <person name="Varghese N."/>
        </authorList>
    </citation>
    <scope>NUCLEOTIDE SEQUENCE [LARGE SCALE GENOMIC DNA]</scope>
    <source>
        <strain evidence="3 4">KA00225</strain>
    </source>
</reference>
<dbReference type="Proteomes" id="UP000236146">
    <property type="component" value="Unassembled WGS sequence"/>
</dbReference>
<dbReference type="AlphaFoldDB" id="A0A2K1SVP0"/>
<evidence type="ECO:0000256" key="2">
    <source>
        <dbReference type="ARBA" id="ARBA00023008"/>
    </source>
</evidence>
<dbReference type="GO" id="GO:0003677">
    <property type="term" value="F:DNA binding"/>
    <property type="evidence" value="ECO:0007669"/>
    <property type="project" value="InterPro"/>
</dbReference>
<dbReference type="PANTHER" id="PTHR33677">
    <property type="entry name" value="TRANSCRIPTIONAL REPRESSOR FRMR-RELATED"/>
    <property type="match status" value="1"/>
</dbReference>
<dbReference type="GO" id="GO:0045892">
    <property type="term" value="P:negative regulation of DNA-templated transcription"/>
    <property type="evidence" value="ECO:0007669"/>
    <property type="project" value="UniProtKB-ARBA"/>
</dbReference>
<dbReference type="Pfam" id="PF02583">
    <property type="entry name" value="Trns_repr_metal"/>
    <property type="match status" value="1"/>
</dbReference>
<gene>
    <name evidence="3" type="ORF">BFS05_03190</name>
</gene>
<dbReference type="PANTHER" id="PTHR33677:SF3">
    <property type="entry name" value="COPPER-SENSING TRANSCRIPTIONAL REPRESSOR RICR"/>
    <property type="match status" value="1"/>
</dbReference>
<keyword evidence="2" id="KW-0186">Copper</keyword>
<comment type="similarity">
    <text evidence="1">Belongs to the CsoR family.</text>
</comment>
<name>A0A2K1SVP0_GARVA</name>
<dbReference type="InterPro" id="IPR003735">
    <property type="entry name" value="Metal_Tscrpt_repr"/>
</dbReference>
<evidence type="ECO:0000313" key="3">
    <source>
        <dbReference type="EMBL" id="PNS43575.1"/>
    </source>
</evidence>
<dbReference type="GO" id="GO:0046872">
    <property type="term" value="F:metal ion binding"/>
    <property type="evidence" value="ECO:0007669"/>
    <property type="project" value="InterPro"/>
</dbReference>
<evidence type="ECO:0000313" key="4">
    <source>
        <dbReference type="Proteomes" id="UP000236146"/>
    </source>
</evidence>
<evidence type="ECO:0000256" key="1">
    <source>
        <dbReference type="ARBA" id="ARBA00005428"/>
    </source>
</evidence>
<comment type="caution">
    <text evidence="3">The sequence shown here is derived from an EMBL/GenBank/DDBJ whole genome shotgun (WGS) entry which is preliminary data.</text>
</comment>
<accession>A0A2K1SVP0</accession>
<dbReference type="RefSeq" id="WP_103084553.1">
    <property type="nucleotide sequence ID" value="NZ_MNLH01000002.1"/>
</dbReference>
<sequence>MSEYNIDKNKMMIRLHRISGQVQAIENMIENDAYCTDVLMQLSATTAALKSVAVLVARAQISECLGDVSHNDNSEFVDKKTREVVKVVDRLMKYDKS</sequence>
<dbReference type="CDD" id="cd10148">
    <property type="entry name" value="CsoR-like_DUF156"/>
    <property type="match status" value="1"/>
</dbReference>
<proteinExistence type="inferred from homology"/>
<dbReference type="Gene3D" id="1.20.58.1000">
    <property type="entry name" value="Metal-sensitive repressor, helix protomer"/>
    <property type="match status" value="1"/>
</dbReference>
<protein>
    <submittedName>
        <fullName evidence="3">Transcriptional regulator</fullName>
    </submittedName>
</protein>
<dbReference type="EMBL" id="MNLH01000002">
    <property type="protein sequence ID" value="PNS43575.1"/>
    <property type="molecule type" value="Genomic_DNA"/>
</dbReference>